<evidence type="ECO:0000259" key="15">
    <source>
        <dbReference type="Pfam" id="PF15024"/>
    </source>
</evidence>
<evidence type="ECO:0000256" key="11">
    <source>
        <dbReference type="ARBA" id="ARBA00023136"/>
    </source>
</evidence>
<comment type="similarity">
    <text evidence="3">Belongs to the glycosyltransferase 18 family.</text>
</comment>
<protein>
    <recommendedName>
        <fullName evidence="4">alpha-1,6-mannosyl-glycoprotein 6-beta-N-acetylglucosaminyltransferase</fullName>
        <ecNumber evidence="4">2.4.1.155</ecNumber>
    </recommendedName>
</protein>
<evidence type="ECO:0000313" key="17">
    <source>
        <dbReference type="RefSeq" id="XP_030638152.1"/>
    </source>
</evidence>
<keyword evidence="5" id="KW-0328">Glycosyltransferase</keyword>
<dbReference type="GO" id="GO:0030144">
    <property type="term" value="F:alpha-1,6-mannosylglycoprotein 6-beta-N-acetylglucosaminyltransferase activity"/>
    <property type="evidence" value="ECO:0007669"/>
    <property type="project" value="UniProtKB-EC"/>
</dbReference>
<dbReference type="Pfam" id="PF15024">
    <property type="entry name" value="Glyco_transf_18"/>
    <property type="match status" value="1"/>
</dbReference>
<evidence type="ECO:0000256" key="14">
    <source>
        <dbReference type="SAM" id="Phobius"/>
    </source>
</evidence>
<proteinExistence type="inferred from homology"/>
<evidence type="ECO:0000313" key="16">
    <source>
        <dbReference type="Proteomes" id="UP000504632"/>
    </source>
</evidence>
<evidence type="ECO:0000256" key="6">
    <source>
        <dbReference type="ARBA" id="ARBA00022679"/>
    </source>
</evidence>
<sequence>MVRRCLVTFKPFRIFVVGIGFFSLCFLMTSLGGQFSAKRLGDSPFTIRTEVLGGMESRGVLRKISDMLEVIMKRIDSLSKLDNANDSRRLEELSSAINRIQPAGLVERIQAIAQNVSNMAVRVEQILQNSMAAGRVVRDGTSGQCEVPRDPRFPDCPGKVDWMRARWTSDPCYAFYGVDGSDCSFLIYLSEVEWFCPPLPWRNHTTSPTVRKSSTKRQAAFRTDLGALLEQVGTGKESLSFMKRRIRRLAAQWATAAQRLDVKLRRRWREQKKILVHVGFLTEESGDVFSPKVLKGGPLGEMVQWADILTALYILGHNLKVSVSVKELQGYLGVPPGRGSCPLTGPLPFDLIYTDYHGLQQMRQHMGLSLKKHKCHIRVIDTFGTEPAYNHEEYATLHGYRTNWGYWNLNSRQYMTMFPHTPDNSFMGFVSEELNDTEKRNIQQNKVKNMAVVYGKEASMWKLQGKERFLQILHRYMEVHGTVYYETQRPPEVPAFVKNHGLLPQQELQQLLRKAKLFIGFGFPYEGPAPLEAIANGCIYLQPKFHPPHSSLNHEFFRGKPTSREVSSQHPYAEQYIGRPHVMTVDFNNSEEFETAVREIMRTKVEPFLPYEYTCEGMLERVHAYIQHQDFCTPEAPFPPTNASVTWQGSPFALLPNSTLLGWAPNISAPPSWPPLSALRLLVSAEGQSCVEACQRSGLVCEPAFFRFVNNKDVLSRLEVQCEVFEVEMNHMFPAFSVSQRECSLQKEPLLFSCAGFSTKYRRVCPCRDFRKGQVALCRNCL</sequence>
<dbReference type="PANTHER" id="PTHR15075:SF6">
    <property type="entry name" value="ALPHA-1,6-MANNOSYLGLYCOPROTEIN 6-BETA-N-ACETYLGLUCOSAMINYLTRANSFERASE B"/>
    <property type="match status" value="1"/>
</dbReference>
<accession>A0A6J2W1H6</accession>
<evidence type="ECO:0000256" key="4">
    <source>
        <dbReference type="ARBA" id="ARBA00012671"/>
    </source>
</evidence>
<organism evidence="16 17">
    <name type="scientific">Chanos chanos</name>
    <name type="common">Milkfish</name>
    <name type="synonym">Mugil chanos</name>
    <dbReference type="NCBI Taxonomy" id="29144"/>
    <lineage>
        <taxon>Eukaryota</taxon>
        <taxon>Metazoa</taxon>
        <taxon>Chordata</taxon>
        <taxon>Craniata</taxon>
        <taxon>Vertebrata</taxon>
        <taxon>Euteleostomi</taxon>
        <taxon>Actinopterygii</taxon>
        <taxon>Neopterygii</taxon>
        <taxon>Teleostei</taxon>
        <taxon>Ostariophysi</taxon>
        <taxon>Gonorynchiformes</taxon>
        <taxon>Chanidae</taxon>
        <taxon>Chanos</taxon>
    </lineage>
</organism>
<dbReference type="PANTHER" id="PTHR15075">
    <property type="entry name" value="ALPHA-MANNOSIDE BETA-1,6-N-ACETYLGLUCOSAMINYLTRANSFERASE"/>
    <property type="match status" value="1"/>
</dbReference>
<dbReference type="InterPro" id="IPR026116">
    <property type="entry name" value="GT18_cat"/>
</dbReference>
<evidence type="ECO:0000256" key="7">
    <source>
        <dbReference type="ARBA" id="ARBA00022692"/>
    </source>
</evidence>
<evidence type="ECO:0000256" key="10">
    <source>
        <dbReference type="ARBA" id="ARBA00023034"/>
    </source>
</evidence>
<keyword evidence="7 14" id="KW-0812">Transmembrane</keyword>
<evidence type="ECO:0000256" key="9">
    <source>
        <dbReference type="ARBA" id="ARBA00022989"/>
    </source>
</evidence>
<evidence type="ECO:0000256" key="13">
    <source>
        <dbReference type="ARBA" id="ARBA00048243"/>
    </source>
</evidence>
<feature type="domain" description="Glycosyltransferase family 18 catalytic" evidence="15">
    <location>
        <begin position="172"/>
        <end position="767"/>
    </location>
</feature>
<evidence type="ECO:0000256" key="2">
    <source>
        <dbReference type="ARBA" id="ARBA00004922"/>
    </source>
</evidence>
<keyword evidence="12" id="KW-0325">Glycoprotein</keyword>
<comment type="subcellular location">
    <subcellularLocation>
        <location evidence="1">Golgi apparatus membrane</location>
        <topology evidence="1">Single-pass type II membrane protein</topology>
    </subcellularLocation>
</comment>
<comment type="pathway">
    <text evidence="2">Protein modification; protein glycosylation.</text>
</comment>
<dbReference type="Proteomes" id="UP000504632">
    <property type="component" value="Chromosome 8"/>
</dbReference>
<dbReference type="GO" id="GO:0000139">
    <property type="term" value="C:Golgi membrane"/>
    <property type="evidence" value="ECO:0007669"/>
    <property type="project" value="UniProtKB-SubCell"/>
</dbReference>
<dbReference type="AlphaFoldDB" id="A0A6J2W1H6"/>
<dbReference type="EC" id="2.4.1.155" evidence="4"/>
<evidence type="ECO:0000256" key="8">
    <source>
        <dbReference type="ARBA" id="ARBA00022968"/>
    </source>
</evidence>
<keyword evidence="8" id="KW-0735">Signal-anchor</keyword>
<reference evidence="17" key="1">
    <citation type="submission" date="2025-08" db="UniProtKB">
        <authorList>
            <consortium name="RefSeq"/>
        </authorList>
    </citation>
    <scope>IDENTIFICATION</scope>
</reference>
<keyword evidence="9 14" id="KW-1133">Transmembrane helix</keyword>
<evidence type="ECO:0000256" key="1">
    <source>
        <dbReference type="ARBA" id="ARBA00004323"/>
    </source>
</evidence>
<comment type="catalytic activity">
    <reaction evidence="13">
        <text>N(4)-{beta-D-GlcNAc-(1-&gt;2)-[beta-D-GlcNAc-(1-&gt;4)]-alpha-D-Man-(1-&gt;3)-[beta-D-GlcNAc-(1-&gt;2)-alpha-D-Man-(1-&gt;6)]-beta-D-Man-(1-&gt;4)-beta-D-GlcNAc-(1-&gt;4)-beta-D-GlcNAc}-L-asparaginyl-[protein] + UDP-N-acetyl-alpha-D-glucosamine = N(4)-{beta-D-GlcNAc-(1-&gt;2)-[beta-D-GlcNAc-(1-&gt;4)]-alpha-D-Man-(1-&gt;3)-[beta-D-GlcNAc-(1-&gt;2)-[beta-D-GlcNAc-(1-&gt;6)]-alpha-D-Man-(1-&gt;6)]-beta-D-Man-(1-&gt;4)-beta-D-GlcNAc-(1-&gt;4)-beta-D-GlcNAc}-L-asparaginyl-[protein] + UDP + H(+)</text>
        <dbReference type="Rhea" id="RHEA:16921"/>
        <dbReference type="Rhea" id="RHEA-COMP:14374"/>
        <dbReference type="Rhea" id="RHEA-COMP:14377"/>
        <dbReference type="ChEBI" id="CHEBI:15378"/>
        <dbReference type="ChEBI" id="CHEBI:57705"/>
        <dbReference type="ChEBI" id="CHEBI:58223"/>
        <dbReference type="ChEBI" id="CHEBI:139507"/>
        <dbReference type="ChEBI" id="CHEBI:139510"/>
        <dbReference type="EC" id="2.4.1.155"/>
    </reaction>
</comment>
<keyword evidence="6" id="KW-0808">Transferase</keyword>
<dbReference type="RefSeq" id="XP_030638152.1">
    <property type="nucleotide sequence ID" value="XM_030782292.1"/>
</dbReference>
<dbReference type="InParanoid" id="A0A6J2W1H6"/>
<dbReference type="InterPro" id="IPR052105">
    <property type="entry name" value="MGAT5_Glycosyltransferase"/>
</dbReference>
<dbReference type="GeneID" id="115818805"/>
<keyword evidence="16" id="KW-1185">Reference proteome</keyword>
<keyword evidence="11 14" id="KW-0472">Membrane</keyword>
<dbReference type="OrthoDB" id="2113294at2759"/>
<dbReference type="UniPathway" id="UPA00378"/>
<keyword evidence="10" id="KW-0333">Golgi apparatus</keyword>
<dbReference type="GO" id="GO:0006487">
    <property type="term" value="P:protein N-linked glycosylation"/>
    <property type="evidence" value="ECO:0007669"/>
    <property type="project" value="TreeGrafter"/>
</dbReference>
<evidence type="ECO:0000256" key="12">
    <source>
        <dbReference type="ARBA" id="ARBA00023180"/>
    </source>
</evidence>
<gene>
    <name evidence="17" type="primary">LOC115818805</name>
</gene>
<name>A0A6J2W1H6_CHACN</name>
<evidence type="ECO:0000256" key="3">
    <source>
        <dbReference type="ARBA" id="ARBA00007477"/>
    </source>
</evidence>
<feature type="transmembrane region" description="Helical" evidence="14">
    <location>
        <begin position="12"/>
        <end position="33"/>
    </location>
</feature>
<evidence type="ECO:0000256" key="5">
    <source>
        <dbReference type="ARBA" id="ARBA00022676"/>
    </source>
</evidence>